<gene>
    <name evidence="1" type="ORF">CVM39_12075</name>
</gene>
<organism evidence="1 2">
    <name type="scientific">Pseudooceanicola antarcticus</name>
    <dbReference type="NCBI Taxonomy" id="1247613"/>
    <lineage>
        <taxon>Bacteria</taxon>
        <taxon>Pseudomonadati</taxon>
        <taxon>Pseudomonadota</taxon>
        <taxon>Alphaproteobacteria</taxon>
        <taxon>Rhodobacterales</taxon>
        <taxon>Paracoccaceae</taxon>
        <taxon>Pseudooceanicola</taxon>
    </lineage>
</organism>
<comment type="caution">
    <text evidence="1">The sequence shown here is derived from an EMBL/GenBank/DDBJ whole genome shotgun (WGS) entry which is preliminary data.</text>
</comment>
<name>A0ABX4MP72_9RHOB</name>
<dbReference type="EMBL" id="PGTD01000016">
    <property type="protein sequence ID" value="PJE29167.1"/>
    <property type="molecule type" value="Genomic_DNA"/>
</dbReference>
<accession>A0ABX4MP72</accession>
<dbReference type="Proteomes" id="UP000231702">
    <property type="component" value="Unassembled WGS sequence"/>
</dbReference>
<proteinExistence type="predicted"/>
<protein>
    <submittedName>
        <fullName evidence="1">Uncharacterized protein</fullName>
    </submittedName>
</protein>
<reference evidence="1 2" key="1">
    <citation type="journal article" date="2018" name="Int. J. Syst. Evol. Microbiol.">
        <title>Pseudooceanicola lipolyticus sp. nov., a marine alphaproteobacterium, reclassification of Oceanicola flagellatus as Pseudooceanicola flagellatus comb. nov. and emended description of the genus Pseudooceanicola.</title>
        <authorList>
            <person name="Huang M.-M."/>
            <person name="Guo L.-L."/>
            <person name="Wu Y.-H."/>
            <person name="Lai Q.-L."/>
            <person name="Shao Z.-Z."/>
            <person name="Wang C.-S."/>
            <person name="Wu M."/>
            <person name="Xu X.-W."/>
        </authorList>
    </citation>
    <scope>NUCLEOTIDE SEQUENCE [LARGE SCALE GENOMIC DNA]</scope>
    <source>
        <strain evidence="1 2">Ar-45</strain>
    </source>
</reference>
<evidence type="ECO:0000313" key="2">
    <source>
        <dbReference type="Proteomes" id="UP000231702"/>
    </source>
</evidence>
<evidence type="ECO:0000313" key="1">
    <source>
        <dbReference type="EMBL" id="PJE29167.1"/>
    </source>
</evidence>
<sequence>MIPLTLMGCSTSGVAPKITDFAKATSEAAKAGEAPGSGLSVTEAELRDARRRTLVAHQAIYLGFEGSKCELTAIAAQWDFKPLSETCKLEPVILDNGRETIVATPFDTPEAQNAAERILPALERDQPLRRRYAASLLLKELGTYAAALGSLATSDAPETVATEVSASIGSLSDLHAAIAALDKARGKPAPAQPAYKTLGKLLQNLTAEALETRRYALLKSLVEANNDTVRLASIQLALISAETAKLSDLDKALEDLSYREDFGSLTWMKDVEAAHAALIAADAKADYRAYSDIGAAHVAILESLRAPASAEQLLEANKRIQSLVSSVENYKTARN</sequence>
<keyword evidence="2" id="KW-1185">Reference proteome</keyword>